<dbReference type="SMART" id="SM00421">
    <property type="entry name" value="HTH_LUXR"/>
    <property type="match status" value="1"/>
</dbReference>
<dbReference type="SUPFAM" id="SSF52172">
    <property type="entry name" value="CheY-like"/>
    <property type="match status" value="1"/>
</dbReference>
<dbReference type="InterPro" id="IPR011006">
    <property type="entry name" value="CheY-like_superfamily"/>
</dbReference>
<evidence type="ECO:0000313" key="5">
    <source>
        <dbReference type="EMBL" id="MEO3954719.1"/>
    </source>
</evidence>
<dbReference type="Gene3D" id="3.40.50.2300">
    <property type="match status" value="1"/>
</dbReference>
<protein>
    <submittedName>
        <fullName evidence="5">Response regulator transcription factor</fullName>
    </submittedName>
</protein>
<dbReference type="GeneID" id="97480715"/>
<dbReference type="SUPFAM" id="SSF46894">
    <property type="entry name" value="C-terminal effector domain of the bipartite response regulators"/>
    <property type="match status" value="1"/>
</dbReference>
<dbReference type="InterPro" id="IPR016032">
    <property type="entry name" value="Sig_transdc_resp-reg_C-effctor"/>
</dbReference>
<dbReference type="Proteomes" id="UP001438292">
    <property type="component" value="Unassembled WGS sequence"/>
</dbReference>
<dbReference type="InterPro" id="IPR051015">
    <property type="entry name" value="EvgA-like"/>
</dbReference>
<dbReference type="RefSeq" id="WP_166439705.1">
    <property type="nucleotide sequence ID" value="NZ_CP197095.1"/>
</dbReference>
<dbReference type="EMBL" id="JBDQQU010000008">
    <property type="protein sequence ID" value="MEO3954719.1"/>
    <property type="molecule type" value="Genomic_DNA"/>
</dbReference>
<comment type="caution">
    <text evidence="5">The sequence shown here is derived from an EMBL/GenBank/DDBJ whole genome shotgun (WGS) entry which is preliminary data.</text>
</comment>
<proteinExistence type="predicted"/>
<dbReference type="PANTHER" id="PTHR45566">
    <property type="entry name" value="HTH-TYPE TRANSCRIPTIONAL REGULATOR YHJB-RELATED"/>
    <property type="match status" value="1"/>
</dbReference>
<name>A0ABV0H4K0_9NEIS</name>
<dbReference type="InterPro" id="IPR000792">
    <property type="entry name" value="Tscrpt_reg_LuxR_C"/>
</dbReference>
<evidence type="ECO:0000313" key="6">
    <source>
        <dbReference type="Proteomes" id="UP001438292"/>
    </source>
</evidence>
<feature type="modified residue" description="4-aspartylphosphate" evidence="2">
    <location>
        <position position="61"/>
    </location>
</feature>
<dbReference type="SMART" id="SM00448">
    <property type="entry name" value="REC"/>
    <property type="match status" value="1"/>
</dbReference>
<dbReference type="PRINTS" id="PR00038">
    <property type="entry name" value="HTHLUXR"/>
</dbReference>
<keyword evidence="6" id="KW-1185">Reference proteome</keyword>
<evidence type="ECO:0000256" key="2">
    <source>
        <dbReference type="PROSITE-ProRule" id="PRU00169"/>
    </source>
</evidence>
<evidence type="ECO:0000259" key="3">
    <source>
        <dbReference type="PROSITE" id="PS50043"/>
    </source>
</evidence>
<gene>
    <name evidence="5" type="ORF">ABH309_09665</name>
</gene>
<accession>A0ABV0H4K0</accession>
<evidence type="ECO:0000256" key="1">
    <source>
        <dbReference type="ARBA" id="ARBA00023125"/>
    </source>
</evidence>
<dbReference type="CDD" id="cd06170">
    <property type="entry name" value="LuxR_C_like"/>
    <property type="match status" value="1"/>
</dbReference>
<keyword evidence="1" id="KW-0238">DNA-binding</keyword>
<keyword evidence="2" id="KW-0597">Phosphoprotein</keyword>
<organism evidence="5 6">
    <name type="scientific">Chromobacterium piscinae</name>
    <dbReference type="NCBI Taxonomy" id="686831"/>
    <lineage>
        <taxon>Bacteria</taxon>
        <taxon>Pseudomonadati</taxon>
        <taxon>Pseudomonadota</taxon>
        <taxon>Betaproteobacteria</taxon>
        <taxon>Neisseriales</taxon>
        <taxon>Chromobacteriaceae</taxon>
        <taxon>Chromobacterium</taxon>
    </lineage>
</organism>
<dbReference type="PROSITE" id="PS50110">
    <property type="entry name" value="RESPONSE_REGULATORY"/>
    <property type="match status" value="1"/>
</dbReference>
<evidence type="ECO:0000259" key="4">
    <source>
        <dbReference type="PROSITE" id="PS50110"/>
    </source>
</evidence>
<dbReference type="Pfam" id="PF00072">
    <property type="entry name" value="Response_reg"/>
    <property type="match status" value="1"/>
</dbReference>
<feature type="domain" description="Response regulatory" evidence="4">
    <location>
        <begin position="9"/>
        <end position="126"/>
    </location>
</feature>
<feature type="domain" description="HTH luxR-type" evidence="3">
    <location>
        <begin position="137"/>
        <end position="202"/>
    </location>
</feature>
<dbReference type="InterPro" id="IPR001789">
    <property type="entry name" value="Sig_transdc_resp-reg_receiver"/>
</dbReference>
<dbReference type="Pfam" id="PF00196">
    <property type="entry name" value="GerE"/>
    <property type="match status" value="1"/>
</dbReference>
<dbReference type="InterPro" id="IPR036388">
    <property type="entry name" value="WH-like_DNA-bd_sf"/>
</dbReference>
<dbReference type="PROSITE" id="PS50043">
    <property type="entry name" value="HTH_LUXR_2"/>
    <property type="match status" value="1"/>
</dbReference>
<reference evidence="5 6" key="1">
    <citation type="submission" date="2024-05" db="EMBL/GenBank/DDBJ databases">
        <authorList>
            <person name="De Oliveira J.P."/>
            <person name="Noriler S.A."/>
            <person name="De Oliveira A.G."/>
            <person name="Sipoli D.S."/>
        </authorList>
    </citation>
    <scope>NUCLEOTIDE SEQUENCE [LARGE SCALE GENOMIC DNA]</scope>
    <source>
        <strain evidence="5 6">LABIM186</strain>
    </source>
</reference>
<dbReference type="Gene3D" id="1.10.10.10">
    <property type="entry name" value="Winged helix-like DNA-binding domain superfamily/Winged helix DNA-binding domain"/>
    <property type="match status" value="1"/>
</dbReference>
<sequence length="204" mass="22873">MHCNLEEKHVLIIENHPVFAFAIKFHLSKMDSKINVTICSCAETAREEFLRHVNWFRVFVDLDVPKAYGLSLVRYFAQQGAHERCVIVTGATNPDWIAAAKEMGILGYIAKTTPYTDFMSALRDVVDGHKAFPSGNCARMPSGITRRQYDVLCLLQRGYSSKQIAEQLKLNSGTINNHVASLLRTLNVSSRTHAVAKAMELGYI</sequence>
<dbReference type="PANTHER" id="PTHR45566:SF1">
    <property type="entry name" value="HTH-TYPE TRANSCRIPTIONAL REGULATOR YHJB-RELATED"/>
    <property type="match status" value="1"/>
</dbReference>